<evidence type="ECO:0000313" key="1">
    <source>
        <dbReference type="EnsemblMetazoa" id="XP_030829214"/>
    </source>
</evidence>
<proteinExistence type="predicted"/>
<name>A0A7M7N057_STRPU</name>
<dbReference type="EnsemblMetazoa" id="XM_030973354">
    <property type="protein sequence ID" value="XP_030829214"/>
    <property type="gene ID" value="LOC100892957"/>
</dbReference>
<protein>
    <submittedName>
        <fullName evidence="1">Uncharacterized protein</fullName>
    </submittedName>
</protein>
<dbReference type="KEGG" id="spu:100892957"/>
<reference evidence="2" key="1">
    <citation type="submission" date="2015-02" db="EMBL/GenBank/DDBJ databases">
        <title>Genome sequencing for Strongylocentrotus purpuratus.</title>
        <authorList>
            <person name="Murali S."/>
            <person name="Liu Y."/>
            <person name="Vee V."/>
            <person name="English A."/>
            <person name="Wang M."/>
            <person name="Skinner E."/>
            <person name="Han Y."/>
            <person name="Muzny D.M."/>
            <person name="Worley K.C."/>
            <person name="Gibbs R.A."/>
        </authorList>
    </citation>
    <scope>NUCLEOTIDE SEQUENCE</scope>
</reference>
<accession>A0A7M7N057</accession>
<dbReference type="OrthoDB" id="5975054at2759"/>
<organism evidence="1 2">
    <name type="scientific">Strongylocentrotus purpuratus</name>
    <name type="common">Purple sea urchin</name>
    <dbReference type="NCBI Taxonomy" id="7668"/>
    <lineage>
        <taxon>Eukaryota</taxon>
        <taxon>Metazoa</taxon>
        <taxon>Echinodermata</taxon>
        <taxon>Eleutherozoa</taxon>
        <taxon>Echinozoa</taxon>
        <taxon>Echinoidea</taxon>
        <taxon>Euechinoidea</taxon>
        <taxon>Echinacea</taxon>
        <taxon>Camarodonta</taxon>
        <taxon>Echinidea</taxon>
        <taxon>Strongylocentrotidae</taxon>
        <taxon>Strongylocentrotus</taxon>
    </lineage>
</organism>
<evidence type="ECO:0000313" key="2">
    <source>
        <dbReference type="Proteomes" id="UP000007110"/>
    </source>
</evidence>
<dbReference type="SUPFAM" id="SSF54637">
    <property type="entry name" value="Thioesterase/thiol ester dehydrase-isomerase"/>
    <property type="match status" value="1"/>
</dbReference>
<dbReference type="Proteomes" id="UP000007110">
    <property type="component" value="Unassembled WGS sequence"/>
</dbReference>
<dbReference type="Gene3D" id="3.10.129.10">
    <property type="entry name" value="Hotdog Thioesterase"/>
    <property type="match status" value="1"/>
</dbReference>
<dbReference type="AlphaFoldDB" id="A0A7M7N057"/>
<dbReference type="OMA" id="WDFNRAG"/>
<sequence length="292" mass="33361">MKISKSEDGLTYFIKSEGFSYGDFNKAAKVDVWRLVKHFEFSRAMIVRLSLRRDFQIDSGLSFFLSYQTLEISPDFYDRADVSFPWCMKIKISYVGKTSFWFNAATCCQKTGKILAQNFCQAVRVSLASRRPIELPAKGADKYIASTSKNPPQRFTFPQITPRREQSFTYTTKALPSDTDSNIHVNQSVCFRYCHDGASLAALQGNIFSKFSQDFAYYNVKTFSVEYVGEMNAGDDIDVQCWEDDKNQCVLYFIISVRDKVACRCQGEWYTNPDGDILSMKGKLNICLNANL</sequence>
<reference evidence="1" key="2">
    <citation type="submission" date="2021-01" db="UniProtKB">
        <authorList>
            <consortium name="EnsemblMetazoa"/>
        </authorList>
    </citation>
    <scope>IDENTIFICATION</scope>
</reference>
<keyword evidence="2" id="KW-1185">Reference proteome</keyword>
<dbReference type="RefSeq" id="XP_030829214.1">
    <property type="nucleotide sequence ID" value="XM_030973354.1"/>
</dbReference>
<dbReference type="InParanoid" id="A0A7M7N057"/>
<dbReference type="PANTHER" id="PTHR34487">
    <property type="entry name" value="ACYL-ACP THIOESTERASE"/>
    <property type="match status" value="1"/>
</dbReference>
<dbReference type="InterPro" id="IPR029069">
    <property type="entry name" value="HotDog_dom_sf"/>
</dbReference>
<dbReference type="PANTHER" id="PTHR34487:SF1">
    <property type="entry name" value="ACYL-ACP THIOESTERASE"/>
    <property type="match status" value="1"/>
</dbReference>
<dbReference type="GeneID" id="100892957"/>